<accession>A0AAW1XUQ4</accession>
<evidence type="ECO:0000313" key="3">
    <source>
        <dbReference type="Proteomes" id="UP001457282"/>
    </source>
</evidence>
<dbReference type="Proteomes" id="UP001457282">
    <property type="component" value="Unassembled WGS sequence"/>
</dbReference>
<evidence type="ECO:0000256" key="1">
    <source>
        <dbReference type="SAM" id="Phobius"/>
    </source>
</evidence>
<keyword evidence="1" id="KW-0472">Membrane</keyword>
<keyword evidence="1" id="KW-0812">Transmembrane</keyword>
<gene>
    <name evidence="2" type="ORF">M0R45_016848</name>
</gene>
<organism evidence="2 3">
    <name type="scientific">Rubus argutus</name>
    <name type="common">Southern blackberry</name>
    <dbReference type="NCBI Taxonomy" id="59490"/>
    <lineage>
        <taxon>Eukaryota</taxon>
        <taxon>Viridiplantae</taxon>
        <taxon>Streptophyta</taxon>
        <taxon>Embryophyta</taxon>
        <taxon>Tracheophyta</taxon>
        <taxon>Spermatophyta</taxon>
        <taxon>Magnoliopsida</taxon>
        <taxon>eudicotyledons</taxon>
        <taxon>Gunneridae</taxon>
        <taxon>Pentapetalae</taxon>
        <taxon>rosids</taxon>
        <taxon>fabids</taxon>
        <taxon>Rosales</taxon>
        <taxon>Rosaceae</taxon>
        <taxon>Rosoideae</taxon>
        <taxon>Rosoideae incertae sedis</taxon>
        <taxon>Rubus</taxon>
    </lineage>
</organism>
<evidence type="ECO:0000313" key="2">
    <source>
        <dbReference type="EMBL" id="KAK9940176.1"/>
    </source>
</evidence>
<feature type="transmembrane region" description="Helical" evidence="1">
    <location>
        <begin position="16"/>
        <end position="36"/>
    </location>
</feature>
<dbReference type="AlphaFoldDB" id="A0AAW1XUQ4"/>
<sequence>MEIMEGFLGRLGRRCYAVLCLGVLVVSVTVAHYVVAMDQPKEPRERSRRRLRALHGPALRSSQPRLVTY</sequence>
<dbReference type="EMBL" id="JBEDUW010000003">
    <property type="protein sequence ID" value="KAK9940176.1"/>
    <property type="molecule type" value="Genomic_DNA"/>
</dbReference>
<protein>
    <submittedName>
        <fullName evidence="2">Uncharacterized protein</fullName>
    </submittedName>
</protein>
<reference evidence="2 3" key="1">
    <citation type="journal article" date="2023" name="G3 (Bethesda)">
        <title>A chromosome-length genome assembly and annotation of blackberry (Rubus argutus, cv. 'Hillquist').</title>
        <authorList>
            <person name="Bruna T."/>
            <person name="Aryal R."/>
            <person name="Dudchenko O."/>
            <person name="Sargent D.J."/>
            <person name="Mead D."/>
            <person name="Buti M."/>
            <person name="Cavallini A."/>
            <person name="Hytonen T."/>
            <person name="Andres J."/>
            <person name="Pham M."/>
            <person name="Weisz D."/>
            <person name="Mascagni F."/>
            <person name="Usai G."/>
            <person name="Natali L."/>
            <person name="Bassil N."/>
            <person name="Fernandez G.E."/>
            <person name="Lomsadze A."/>
            <person name="Armour M."/>
            <person name="Olukolu B."/>
            <person name="Poorten T."/>
            <person name="Britton C."/>
            <person name="Davik J."/>
            <person name="Ashrafi H."/>
            <person name="Aiden E.L."/>
            <person name="Borodovsky M."/>
            <person name="Worthington M."/>
        </authorList>
    </citation>
    <scope>NUCLEOTIDE SEQUENCE [LARGE SCALE GENOMIC DNA]</scope>
    <source>
        <strain evidence="2">PI 553951</strain>
    </source>
</reference>
<comment type="caution">
    <text evidence="2">The sequence shown here is derived from an EMBL/GenBank/DDBJ whole genome shotgun (WGS) entry which is preliminary data.</text>
</comment>
<name>A0AAW1XUQ4_RUBAR</name>
<keyword evidence="3" id="KW-1185">Reference proteome</keyword>
<keyword evidence="1" id="KW-1133">Transmembrane helix</keyword>
<proteinExistence type="predicted"/>